<evidence type="ECO:0000313" key="6">
    <source>
        <dbReference type="Proteomes" id="UP000007110"/>
    </source>
</evidence>
<dbReference type="PANTHER" id="PTHR14107">
    <property type="entry name" value="WD REPEAT PROTEIN"/>
    <property type="match status" value="1"/>
</dbReference>
<evidence type="ECO:0000256" key="3">
    <source>
        <dbReference type="PROSITE-ProRule" id="PRU00221"/>
    </source>
</evidence>
<keyword evidence="6" id="KW-1185">Reference proteome</keyword>
<dbReference type="PROSITE" id="PS00678">
    <property type="entry name" value="WD_REPEATS_1"/>
    <property type="match status" value="1"/>
</dbReference>
<evidence type="ECO:0000256" key="2">
    <source>
        <dbReference type="ARBA" id="ARBA00022737"/>
    </source>
</evidence>
<sequence length="775" mass="85447">MRGAMYRCTLPECDCGEFTAGKTQLKTCDNCKHGWVAHDLITEAQAKKIRKRGTKDGTPCQNGICACGNYQRPPGVAKTSWLAVCDNCKHSETEHRYPTKLDKKKKHNLERAADSACVGCEMQCAGFQQSFDSQTSKKCFTCNHVIDTHRPTDALDAFISEVLDASSNLRCHSSVPPPNKQMSSIGRESNVDDDAFLNAWLEPTNIDHDEDVPFLDPNVCQCRGFCFDDMARICNQYFGFTEGLVAPHIPNLACQSCSHALKYHRHHTDKEQEQLDSRKVSNLTMVGMVSVLATSVPGYPRNVGVSLQNGGTKNSYKLLLAATKLSHRDDPHSNTINISNTTFTIHHGHHHHHHPGRRLSVSSVGDHDESDEEKENEAHQTTTGGKKRGRKMSRLVGDVKKKIKRRRLGSKSAPVSESDTEGLEDEDTDGRLSRCLSRLGSDAMTAYHQRSEVTALSWSHQTKESALAICTDDGTLKIQGSEELVEIKFPEDTGLCTCIAWFHSGKSLITGHACGLSLLWKLSHSPGLTMESSVITQSGNKSRVTSICISGDDRYIALGHQNSEVLIFDTKKGLGTSLSHHGFAPSPQLLSTCSILYGAVLCMAWHPSKLLLVAGGEDDLVTVFHMKKPTSQASRGTLKYFFTRSPRRPTKKGFHQCAVLKGHKSFVGALAFAHSGAYLLSAGWDGQLLVWNVSDIDDAIESEDIDIEIVCSSGFVMGRSSRSQSLNLVSRPFVPQDIVVFASEAVVLYRTSVNRICLAMYEMPKKYSEISIKID</sequence>
<feature type="compositionally biased region" description="Basic residues" evidence="4">
    <location>
        <begin position="346"/>
        <end position="357"/>
    </location>
</feature>
<dbReference type="PROSITE" id="PS50294">
    <property type="entry name" value="WD_REPEATS_REGION"/>
    <property type="match status" value="1"/>
</dbReference>
<evidence type="ECO:0000313" key="5">
    <source>
        <dbReference type="EnsemblMetazoa" id="XP_001180755"/>
    </source>
</evidence>
<keyword evidence="1 3" id="KW-0853">WD repeat</keyword>
<dbReference type="SUPFAM" id="SSF50978">
    <property type="entry name" value="WD40 repeat-like"/>
    <property type="match status" value="1"/>
</dbReference>
<dbReference type="KEGG" id="spu:752969"/>
<dbReference type="SMART" id="SM00320">
    <property type="entry name" value="WD40"/>
    <property type="match status" value="5"/>
</dbReference>
<dbReference type="InParanoid" id="A0A7M7LKW6"/>
<dbReference type="RefSeq" id="XP_001180755.2">
    <property type="nucleotide sequence ID" value="XM_001180755.4"/>
</dbReference>
<dbReference type="PROSITE" id="PS50082">
    <property type="entry name" value="WD_REPEATS_2"/>
    <property type="match status" value="1"/>
</dbReference>
<accession>A0A7M7LKW6</accession>
<feature type="region of interest" description="Disordered" evidence="4">
    <location>
        <begin position="346"/>
        <end position="429"/>
    </location>
</feature>
<dbReference type="InterPro" id="IPR051362">
    <property type="entry name" value="WD_repeat_creC_regulators"/>
</dbReference>
<dbReference type="GeneID" id="752969"/>
<proteinExistence type="predicted"/>
<dbReference type="Proteomes" id="UP000007110">
    <property type="component" value="Unassembled WGS sequence"/>
</dbReference>
<evidence type="ECO:0000256" key="4">
    <source>
        <dbReference type="SAM" id="MobiDB-lite"/>
    </source>
</evidence>
<evidence type="ECO:0000256" key="1">
    <source>
        <dbReference type="ARBA" id="ARBA00022574"/>
    </source>
</evidence>
<protein>
    <submittedName>
        <fullName evidence="5">Uncharacterized protein</fullName>
    </submittedName>
</protein>
<dbReference type="PANTHER" id="PTHR14107:SF16">
    <property type="entry name" value="AT02583P"/>
    <property type="match status" value="1"/>
</dbReference>
<organism evidence="5 6">
    <name type="scientific">Strongylocentrotus purpuratus</name>
    <name type="common">Purple sea urchin</name>
    <dbReference type="NCBI Taxonomy" id="7668"/>
    <lineage>
        <taxon>Eukaryota</taxon>
        <taxon>Metazoa</taxon>
        <taxon>Echinodermata</taxon>
        <taxon>Eleutherozoa</taxon>
        <taxon>Echinozoa</taxon>
        <taxon>Echinoidea</taxon>
        <taxon>Euechinoidea</taxon>
        <taxon>Echinacea</taxon>
        <taxon>Camarodonta</taxon>
        <taxon>Echinidea</taxon>
        <taxon>Strongylocentrotidae</taxon>
        <taxon>Strongylocentrotus</taxon>
    </lineage>
</organism>
<keyword evidence="2" id="KW-0677">Repeat</keyword>
<feature type="repeat" description="WD" evidence="3">
    <location>
        <begin position="660"/>
        <end position="694"/>
    </location>
</feature>
<dbReference type="Pfam" id="PF00400">
    <property type="entry name" value="WD40"/>
    <property type="match status" value="2"/>
</dbReference>
<dbReference type="InterPro" id="IPR001680">
    <property type="entry name" value="WD40_rpt"/>
</dbReference>
<reference evidence="6" key="1">
    <citation type="submission" date="2015-02" db="EMBL/GenBank/DDBJ databases">
        <title>Genome sequencing for Strongylocentrotus purpuratus.</title>
        <authorList>
            <person name="Murali S."/>
            <person name="Liu Y."/>
            <person name="Vee V."/>
            <person name="English A."/>
            <person name="Wang M."/>
            <person name="Skinner E."/>
            <person name="Han Y."/>
            <person name="Muzny D.M."/>
            <person name="Worley K.C."/>
            <person name="Gibbs R.A."/>
        </authorList>
    </citation>
    <scope>NUCLEOTIDE SEQUENCE</scope>
</reference>
<dbReference type="InterPro" id="IPR019775">
    <property type="entry name" value="WD40_repeat_CS"/>
</dbReference>
<feature type="compositionally biased region" description="Acidic residues" evidence="4">
    <location>
        <begin position="418"/>
        <end position="428"/>
    </location>
</feature>
<dbReference type="AlphaFoldDB" id="A0A7M7LKW6"/>
<reference evidence="5" key="2">
    <citation type="submission" date="2021-01" db="UniProtKB">
        <authorList>
            <consortium name="EnsemblMetazoa"/>
        </authorList>
    </citation>
    <scope>IDENTIFICATION</scope>
</reference>
<name>A0A7M7LKW6_STRPU</name>
<dbReference type="EnsemblMetazoa" id="XM_001180755">
    <property type="protein sequence ID" value="XP_001180755"/>
    <property type="gene ID" value="LOC752969"/>
</dbReference>
<dbReference type="InterPro" id="IPR015943">
    <property type="entry name" value="WD40/YVTN_repeat-like_dom_sf"/>
</dbReference>
<dbReference type="Gene3D" id="2.130.10.10">
    <property type="entry name" value="YVTN repeat-like/Quinoprotein amine dehydrogenase"/>
    <property type="match status" value="1"/>
</dbReference>
<dbReference type="OrthoDB" id="10251741at2759"/>
<dbReference type="OMA" id="NRICLAM"/>
<dbReference type="InterPro" id="IPR036322">
    <property type="entry name" value="WD40_repeat_dom_sf"/>
</dbReference>